<protein>
    <submittedName>
        <fullName evidence="8">LptF/LptG family permease</fullName>
    </submittedName>
</protein>
<reference evidence="8" key="2">
    <citation type="submission" date="2022-10" db="EMBL/GenBank/DDBJ databases">
        <title>Sifting through the core-genome to identify putative cross-protective antigens against Riemerella anatipestifer.</title>
        <authorList>
            <person name="Zheng X."/>
            <person name="Zhang W."/>
        </authorList>
    </citation>
    <scope>NUCLEOTIDE SEQUENCE</scope>
    <source>
        <strain evidence="8">ZWRA178</strain>
    </source>
</reference>
<dbReference type="Proteomes" id="UP001284033">
    <property type="component" value="Unassembled WGS sequence"/>
</dbReference>
<dbReference type="EMBL" id="JAQZHK010000001">
    <property type="protein sequence ID" value="MDY3511911.1"/>
    <property type="molecule type" value="Genomic_DNA"/>
</dbReference>
<evidence type="ECO:0000313" key="9">
    <source>
        <dbReference type="EMBL" id="MDY3511911.1"/>
    </source>
</evidence>
<reference evidence="7 10" key="1">
    <citation type="submission" date="2015-06" db="EMBL/GenBank/DDBJ databases">
        <title>R. anatipestifer strain HXb2 is the most virulent strain so far, and the genome sequence would help us uncover the pathogenesis.</title>
        <authorList>
            <person name="Hu Q."/>
            <person name="Qi J."/>
            <person name="Bo H."/>
            <person name="Liu G."/>
            <person name="Tao M."/>
            <person name="Ding Y."/>
            <person name="Xue Y."/>
        </authorList>
    </citation>
    <scope>NUCLEOTIDE SEQUENCE [LARGE SCALE GENOMIC DNA]</scope>
    <source>
        <strain evidence="7 10">HXb2</strain>
    </source>
</reference>
<dbReference type="InterPro" id="IPR005495">
    <property type="entry name" value="LptG/LptF_permease"/>
</dbReference>
<organism evidence="7 10">
    <name type="scientific">Riemerella anatipestifer</name>
    <name type="common">Moraxella anatipestifer</name>
    <dbReference type="NCBI Taxonomy" id="34085"/>
    <lineage>
        <taxon>Bacteria</taxon>
        <taxon>Pseudomonadati</taxon>
        <taxon>Bacteroidota</taxon>
        <taxon>Flavobacteriia</taxon>
        <taxon>Flavobacteriales</taxon>
        <taxon>Weeksellaceae</taxon>
        <taxon>Riemerella</taxon>
    </lineage>
</organism>
<feature type="transmembrane region" description="Helical" evidence="6">
    <location>
        <begin position="337"/>
        <end position="359"/>
    </location>
</feature>
<keyword evidence="5 6" id="KW-0472">Membrane</keyword>
<feature type="transmembrane region" description="Helical" evidence="6">
    <location>
        <begin position="307"/>
        <end position="325"/>
    </location>
</feature>
<evidence type="ECO:0000256" key="4">
    <source>
        <dbReference type="ARBA" id="ARBA00022989"/>
    </source>
</evidence>
<dbReference type="GO" id="GO:0015920">
    <property type="term" value="P:lipopolysaccharide transport"/>
    <property type="evidence" value="ECO:0007669"/>
    <property type="project" value="TreeGrafter"/>
</dbReference>
<comment type="subcellular location">
    <subcellularLocation>
        <location evidence="1">Cell membrane</location>
        <topology evidence="1">Multi-pass membrane protein</topology>
    </subcellularLocation>
</comment>
<evidence type="ECO:0000256" key="2">
    <source>
        <dbReference type="ARBA" id="ARBA00022475"/>
    </source>
</evidence>
<evidence type="ECO:0000256" key="5">
    <source>
        <dbReference type="ARBA" id="ARBA00023136"/>
    </source>
</evidence>
<evidence type="ECO:0000313" key="7">
    <source>
        <dbReference type="EMBL" id="AQY22073.1"/>
    </source>
</evidence>
<dbReference type="RefSeq" id="WP_014937666.1">
    <property type="nucleotide sequence ID" value="NZ_CP011859.1"/>
</dbReference>
<dbReference type="Proteomes" id="UP001207440">
    <property type="component" value="Unassembled WGS sequence"/>
</dbReference>
<dbReference type="EMBL" id="JAOZYT010000055">
    <property type="protein sequence ID" value="MCW0524349.1"/>
    <property type="molecule type" value="Genomic_DNA"/>
</dbReference>
<dbReference type="Proteomes" id="UP000189883">
    <property type="component" value="Chromosome"/>
</dbReference>
<gene>
    <name evidence="7" type="ORF">AB406_1124</name>
    <name evidence="8" type="ORF">OKE68_08485</name>
    <name evidence="9" type="ORF">PG303_01620</name>
</gene>
<name>A0A1A5H7L8_RIEAN</name>
<keyword evidence="4 6" id="KW-1133">Transmembrane helix</keyword>
<keyword evidence="3 6" id="KW-0812">Transmembrane</keyword>
<dbReference type="AlphaFoldDB" id="A0A1A5H7L8"/>
<reference evidence="9" key="3">
    <citation type="submission" date="2023-01" db="EMBL/GenBank/DDBJ databases">
        <title>Genome-based studies on antimicrobial resistance profiles of Riemerella anatipestifer in China, 1994 to 2021.</title>
        <authorList>
            <person name="Yang Z."/>
            <person name="Zhu D."/>
        </authorList>
    </citation>
    <scope>NUCLEOTIDE SEQUENCE</scope>
    <source>
        <strain evidence="9">RCAD1218</strain>
    </source>
</reference>
<proteinExistence type="predicted"/>
<dbReference type="PANTHER" id="PTHR33529">
    <property type="entry name" value="SLR0882 PROTEIN-RELATED"/>
    <property type="match status" value="1"/>
</dbReference>
<keyword evidence="2" id="KW-1003">Cell membrane</keyword>
<feature type="transmembrane region" description="Helical" evidence="6">
    <location>
        <begin position="104"/>
        <end position="126"/>
    </location>
</feature>
<sequence>MKIIDAYIIKKFLGTLVFMLVLLSIIVIVVDIQAKAPNIEKSGYTVGYFLLHFYPFWMIYLILTFMSILVFISVIYFSSRMADNTEIVAIVSSGASFHRFARPYFMVAVGIALFMLMLNHFALPWANVKKNELMVFTESQVRQDEKNRSVPISAQMSPTEYVFIGSYHRKEARGSDYLYQKFDKNNKLIHQIRGDYVSWDEKKQAFSITSFYEKKAGKNETEKLSNGTQTYQSFGYPPEELFPDELLGENKTTPELVKFINREKIKGNGNINAYLNELHARTSMPVSIIILTILGLALASEKKRGGIGVNLAVGIALAFVFIFSFEALKVVSSSKILTPFVAMWMPNFVFAPLALLLYFRRARQ</sequence>
<dbReference type="Pfam" id="PF03739">
    <property type="entry name" value="LptF_LptG"/>
    <property type="match status" value="1"/>
</dbReference>
<dbReference type="PANTHER" id="PTHR33529:SF8">
    <property type="entry name" value="PERMEASE, YJGP_YJGQ FAMILY"/>
    <property type="match status" value="1"/>
</dbReference>
<accession>A0A1A5H7L8</accession>
<evidence type="ECO:0000313" key="8">
    <source>
        <dbReference type="EMBL" id="MCW0524349.1"/>
    </source>
</evidence>
<evidence type="ECO:0000313" key="10">
    <source>
        <dbReference type="Proteomes" id="UP000189883"/>
    </source>
</evidence>
<dbReference type="EMBL" id="CP011859">
    <property type="protein sequence ID" value="AQY22073.1"/>
    <property type="molecule type" value="Genomic_DNA"/>
</dbReference>
<evidence type="ECO:0000256" key="1">
    <source>
        <dbReference type="ARBA" id="ARBA00004651"/>
    </source>
</evidence>
<evidence type="ECO:0000256" key="3">
    <source>
        <dbReference type="ARBA" id="ARBA00022692"/>
    </source>
</evidence>
<dbReference type="GO" id="GO:0043190">
    <property type="term" value="C:ATP-binding cassette (ABC) transporter complex"/>
    <property type="evidence" value="ECO:0007669"/>
    <property type="project" value="TreeGrafter"/>
</dbReference>
<dbReference type="OrthoDB" id="9807977at2"/>
<feature type="transmembrane region" description="Helical" evidence="6">
    <location>
        <begin position="12"/>
        <end position="34"/>
    </location>
</feature>
<feature type="transmembrane region" description="Helical" evidence="6">
    <location>
        <begin position="282"/>
        <end position="300"/>
    </location>
</feature>
<feature type="transmembrane region" description="Helical" evidence="6">
    <location>
        <begin position="54"/>
        <end position="77"/>
    </location>
</feature>
<evidence type="ECO:0000256" key="6">
    <source>
        <dbReference type="SAM" id="Phobius"/>
    </source>
</evidence>